<proteinExistence type="predicted"/>
<organism evidence="2 3">
    <name type="scientific">Mangrovibacillus cuniculi</name>
    <dbReference type="NCBI Taxonomy" id="2593652"/>
    <lineage>
        <taxon>Bacteria</taxon>
        <taxon>Bacillati</taxon>
        <taxon>Bacillota</taxon>
        <taxon>Bacilli</taxon>
        <taxon>Bacillales</taxon>
        <taxon>Bacillaceae</taxon>
        <taxon>Mangrovibacillus</taxon>
    </lineage>
</organism>
<evidence type="ECO:0000313" key="3">
    <source>
        <dbReference type="Proteomes" id="UP000593626"/>
    </source>
</evidence>
<keyword evidence="3" id="KW-1185">Reference proteome</keyword>
<dbReference type="InterPro" id="IPR000182">
    <property type="entry name" value="GNAT_dom"/>
</dbReference>
<dbReference type="CDD" id="cd04301">
    <property type="entry name" value="NAT_SF"/>
    <property type="match status" value="1"/>
</dbReference>
<dbReference type="GO" id="GO:0016747">
    <property type="term" value="F:acyltransferase activity, transferring groups other than amino-acyl groups"/>
    <property type="evidence" value="ECO:0007669"/>
    <property type="project" value="InterPro"/>
</dbReference>
<dbReference type="SUPFAM" id="SSF55729">
    <property type="entry name" value="Acyl-CoA N-acyltransferases (Nat)"/>
    <property type="match status" value="1"/>
</dbReference>
<dbReference type="AlphaFoldDB" id="A0A7S8CE58"/>
<dbReference type="InterPro" id="IPR016181">
    <property type="entry name" value="Acyl_CoA_acyltransferase"/>
</dbReference>
<dbReference type="Pfam" id="PF00583">
    <property type="entry name" value="Acetyltransf_1"/>
    <property type="match status" value="1"/>
</dbReference>
<reference evidence="2 3" key="1">
    <citation type="submission" date="2019-07" db="EMBL/GenBank/DDBJ databases">
        <title>Genome sequence of 2 isolates from Red Sea Mangroves.</title>
        <authorList>
            <person name="Sefrji F."/>
            <person name="Michoud G."/>
            <person name="Merlino G."/>
            <person name="Daffonchio D."/>
        </authorList>
    </citation>
    <scope>NUCLEOTIDE SEQUENCE [LARGE SCALE GENOMIC DNA]</scope>
    <source>
        <strain evidence="2 3">R1DC41</strain>
    </source>
</reference>
<evidence type="ECO:0000313" key="2">
    <source>
        <dbReference type="EMBL" id="QPC48318.1"/>
    </source>
</evidence>
<dbReference type="PROSITE" id="PS51186">
    <property type="entry name" value="GNAT"/>
    <property type="match status" value="1"/>
</dbReference>
<feature type="domain" description="N-acetyltransferase" evidence="1">
    <location>
        <begin position="1"/>
        <end position="127"/>
    </location>
</feature>
<dbReference type="Proteomes" id="UP000593626">
    <property type="component" value="Chromosome"/>
</dbReference>
<evidence type="ECO:0000259" key="1">
    <source>
        <dbReference type="PROSITE" id="PS51186"/>
    </source>
</evidence>
<name>A0A7S8CE58_9BACI</name>
<dbReference type="EMBL" id="CP049742">
    <property type="protein sequence ID" value="QPC48318.1"/>
    <property type="molecule type" value="Genomic_DNA"/>
</dbReference>
<keyword evidence="2" id="KW-0808">Transferase</keyword>
<sequence>MEHQKAVRSKEEIREEFLTDKTESYLIKLDDTYIGMLEYMRKNPKDGYFWLGFLLIHGDYQGYSFGTQAYLHLEEQVREMGVAAIRLAVLVKNESGRRFWERLGFTYYDTTVSNHGNEVYCLEKQLL</sequence>
<dbReference type="Gene3D" id="3.40.630.30">
    <property type="match status" value="1"/>
</dbReference>
<gene>
    <name evidence="2" type="ORF">G8O30_01310</name>
</gene>
<dbReference type="KEGG" id="mcui:G8O30_01310"/>
<protein>
    <submittedName>
        <fullName evidence="2">GNAT family N-acetyltransferase</fullName>
    </submittedName>
</protein>
<accession>A0A7S8CE58</accession>